<keyword evidence="5" id="KW-1133">Transmembrane helix</keyword>
<evidence type="ECO:0000313" key="8">
    <source>
        <dbReference type="Proteomes" id="UP000236333"/>
    </source>
</evidence>
<comment type="caution">
    <text evidence="7">The sequence shown here is derived from an EMBL/GenBank/DDBJ whole genome shotgun (WGS) entry which is preliminary data.</text>
</comment>
<evidence type="ECO:0000256" key="4">
    <source>
        <dbReference type="ARBA" id="ARBA00023004"/>
    </source>
</evidence>
<keyword evidence="5" id="KW-0472">Membrane</keyword>
<protein>
    <submittedName>
        <fullName evidence="7">Rubredoxin</fullName>
    </submittedName>
</protein>
<feature type="domain" description="Rubredoxin-like" evidence="6">
    <location>
        <begin position="77"/>
        <end position="123"/>
    </location>
</feature>
<evidence type="ECO:0000256" key="3">
    <source>
        <dbReference type="ARBA" id="ARBA00022982"/>
    </source>
</evidence>
<evidence type="ECO:0000256" key="1">
    <source>
        <dbReference type="ARBA" id="ARBA00022448"/>
    </source>
</evidence>
<proteinExistence type="predicted"/>
<dbReference type="InterPro" id="IPR024934">
    <property type="entry name" value="Rubredoxin-like_dom"/>
</dbReference>
<evidence type="ECO:0000259" key="6">
    <source>
        <dbReference type="PROSITE" id="PS50903"/>
    </source>
</evidence>
<evidence type="ECO:0000256" key="2">
    <source>
        <dbReference type="ARBA" id="ARBA00022723"/>
    </source>
</evidence>
<dbReference type="Proteomes" id="UP000236333">
    <property type="component" value="Unassembled WGS sequence"/>
</dbReference>
<keyword evidence="3" id="KW-0249">Electron transport</keyword>
<dbReference type="GO" id="GO:0009507">
    <property type="term" value="C:chloroplast"/>
    <property type="evidence" value="ECO:0007669"/>
    <property type="project" value="TreeGrafter"/>
</dbReference>
<dbReference type="OrthoDB" id="6379857at2759"/>
<dbReference type="SUPFAM" id="SSF57802">
    <property type="entry name" value="Rubredoxin-like"/>
    <property type="match status" value="1"/>
</dbReference>
<dbReference type="Gene3D" id="2.20.28.10">
    <property type="match status" value="1"/>
</dbReference>
<dbReference type="GO" id="GO:0009055">
    <property type="term" value="F:electron transfer activity"/>
    <property type="evidence" value="ECO:0007669"/>
    <property type="project" value="TreeGrafter"/>
</dbReference>
<reference evidence="7 8" key="1">
    <citation type="journal article" date="2017" name="Mol. Biol. Evol.">
        <title>The 4-celled Tetrabaena socialis nuclear genome reveals the essential components for genetic control of cell number at the origin of multicellularity in the volvocine lineage.</title>
        <authorList>
            <person name="Featherston J."/>
            <person name="Arakaki Y."/>
            <person name="Hanschen E.R."/>
            <person name="Ferris P.J."/>
            <person name="Michod R.E."/>
            <person name="Olson B.J.S.C."/>
            <person name="Nozaki H."/>
            <person name="Durand P.M."/>
        </authorList>
    </citation>
    <scope>NUCLEOTIDE SEQUENCE [LARGE SCALE GENOMIC DNA]</scope>
    <source>
        <strain evidence="7 8">NIES-571</strain>
    </source>
</reference>
<dbReference type="PRINTS" id="PR00163">
    <property type="entry name" value="RUBREDOXIN"/>
</dbReference>
<dbReference type="PANTHER" id="PTHR47627:SF1">
    <property type="entry name" value="RUBREDOXIN-1-RELATED"/>
    <property type="match status" value="1"/>
</dbReference>
<keyword evidence="1" id="KW-0813">Transport</keyword>
<dbReference type="AlphaFoldDB" id="A0A2J8AIX7"/>
<keyword evidence="4" id="KW-0408">Iron</keyword>
<dbReference type="PANTHER" id="PTHR47627">
    <property type="entry name" value="RUBREDOXIN"/>
    <property type="match status" value="1"/>
</dbReference>
<organism evidence="7 8">
    <name type="scientific">Tetrabaena socialis</name>
    <dbReference type="NCBI Taxonomy" id="47790"/>
    <lineage>
        <taxon>Eukaryota</taxon>
        <taxon>Viridiplantae</taxon>
        <taxon>Chlorophyta</taxon>
        <taxon>core chlorophytes</taxon>
        <taxon>Chlorophyceae</taxon>
        <taxon>CS clade</taxon>
        <taxon>Chlamydomonadales</taxon>
        <taxon>Tetrabaenaceae</taxon>
        <taxon>Tetrabaena</taxon>
    </lineage>
</organism>
<feature type="transmembrane region" description="Helical" evidence="5">
    <location>
        <begin position="150"/>
        <end position="169"/>
    </location>
</feature>
<dbReference type="PROSITE" id="PS50903">
    <property type="entry name" value="RUBREDOXIN_LIKE"/>
    <property type="match status" value="1"/>
</dbReference>
<keyword evidence="5" id="KW-0812">Transmembrane</keyword>
<sequence length="170" mass="18351">MQLTSRSSLCVRPVGRSRMAHSLALPRPALAGRDMRVRSTPEADTEFLTETERRKLEADKLRAAEKFMVIGSGGATCKSCGYEYKPEKGDPDFPVPPGMAFPSLPEDYICPTCGAPKAQFESNSKVVAGFAQNQGYGLGGNSMTEGQKSLLIYGALVLFFGLFIAGYALE</sequence>
<dbReference type="InterPro" id="IPR024935">
    <property type="entry name" value="Rubredoxin_dom"/>
</dbReference>
<accession>A0A2J8AIX7</accession>
<dbReference type="EMBL" id="PGGS01000008">
    <property type="protein sequence ID" value="PNH12469.1"/>
    <property type="molecule type" value="Genomic_DNA"/>
</dbReference>
<dbReference type="GO" id="GO:0005506">
    <property type="term" value="F:iron ion binding"/>
    <property type="evidence" value="ECO:0007669"/>
    <property type="project" value="InterPro"/>
</dbReference>
<dbReference type="GO" id="GO:0043448">
    <property type="term" value="P:alkane catabolic process"/>
    <property type="evidence" value="ECO:0007669"/>
    <property type="project" value="TreeGrafter"/>
</dbReference>
<dbReference type="CDD" id="cd00730">
    <property type="entry name" value="rubredoxin"/>
    <property type="match status" value="1"/>
</dbReference>
<evidence type="ECO:0000313" key="7">
    <source>
        <dbReference type="EMBL" id="PNH12469.1"/>
    </source>
</evidence>
<gene>
    <name evidence="7" type="ORF">TSOC_000570</name>
</gene>
<keyword evidence="8" id="KW-1185">Reference proteome</keyword>
<dbReference type="InterPro" id="IPR050526">
    <property type="entry name" value="Rubredoxin_ET"/>
</dbReference>
<dbReference type="Pfam" id="PF00301">
    <property type="entry name" value="Rubredoxin"/>
    <property type="match status" value="1"/>
</dbReference>
<name>A0A2J8AIX7_9CHLO</name>
<evidence type="ECO:0000256" key="5">
    <source>
        <dbReference type="SAM" id="Phobius"/>
    </source>
</evidence>
<keyword evidence="2" id="KW-0479">Metal-binding</keyword>